<dbReference type="GO" id="GO:0043066">
    <property type="term" value="P:negative regulation of apoptotic process"/>
    <property type="evidence" value="ECO:0007669"/>
    <property type="project" value="InterPro"/>
</dbReference>
<gene>
    <name evidence="14" type="primary">Pim1_1</name>
    <name evidence="14" type="ORF">GTO95_0012833</name>
</gene>
<evidence type="ECO:0000256" key="5">
    <source>
        <dbReference type="ARBA" id="ARBA00022679"/>
    </source>
</evidence>
<feature type="binding site" evidence="12">
    <location>
        <position position="64"/>
    </location>
    <ligand>
        <name>ATP</name>
        <dbReference type="ChEBI" id="CHEBI:30616"/>
    </ligand>
</feature>
<dbReference type="EC" id="2.7.11.1" evidence="2"/>
<dbReference type="InterPro" id="IPR051138">
    <property type="entry name" value="PIM_Ser/Thr_kinase"/>
</dbReference>
<comment type="catalytic activity">
    <reaction evidence="10">
        <text>L-seryl-[protein] + ATP = O-phospho-L-seryl-[protein] + ADP + H(+)</text>
        <dbReference type="Rhea" id="RHEA:17989"/>
        <dbReference type="Rhea" id="RHEA-COMP:9863"/>
        <dbReference type="Rhea" id="RHEA-COMP:11604"/>
        <dbReference type="ChEBI" id="CHEBI:15378"/>
        <dbReference type="ChEBI" id="CHEBI:29999"/>
        <dbReference type="ChEBI" id="CHEBI:30616"/>
        <dbReference type="ChEBI" id="CHEBI:83421"/>
        <dbReference type="ChEBI" id="CHEBI:456216"/>
        <dbReference type="EC" id="2.7.11.1"/>
    </reaction>
</comment>
<accession>A0A8J7P7L5</accession>
<dbReference type="GO" id="GO:0004674">
    <property type="term" value="F:protein serine/threonine kinase activity"/>
    <property type="evidence" value="ECO:0007669"/>
    <property type="project" value="UniProtKB-KW"/>
</dbReference>
<comment type="catalytic activity">
    <reaction evidence="9">
        <text>L-threonyl-[protein] + ATP = O-phospho-L-threonyl-[protein] + ADP + H(+)</text>
        <dbReference type="Rhea" id="RHEA:46608"/>
        <dbReference type="Rhea" id="RHEA-COMP:11060"/>
        <dbReference type="Rhea" id="RHEA-COMP:11605"/>
        <dbReference type="ChEBI" id="CHEBI:15378"/>
        <dbReference type="ChEBI" id="CHEBI:30013"/>
        <dbReference type="ChEBI" id="CHEBI:30616"/>
        <dbReference type="ChEBI" id="CHEBI:61977"/>
        <dbReference type="ChEBI" id="CHEBI:456216"/>
        <dbReference type="EC" id="2.7.11.1"/>
    </reaction>
</comment>
<dbReference type="AlphaFoldDB" id="A0A8J7P7L5"/>
<reference evidence="14" key="1">
    <citation type="journal article" date="2021" name="Cell">
        <title>Tracing the genetic footprints of vertebrate landing in non-teleost ray-finned fishes.</title>
        <authorList>
            <person name="Bi X."/>
            <person name="Wang K."/>
            <person name="Yang L."/>
            <person name="Pan H."/>
            <person name="Jiang H."/>
            <person name="Wei Q."/>
            <person name="Fang M."/>
            <person name="Yu H."/>
            <person name="Zhu C."/>
            <person name="Cai Y."/>
            <person name="He Y."/>
            <person name="Gan X."/>
            <person name="Zeng H."/>
            <person name="Yu D."/>
            <person name="Zhu Y."/>
            <person name="Jiang H."/>
            <person name="Qiu Q."/>
            <person name="Yang H."/>
            <person name="Zhang Y.E."/>
            <person name="Wang W."/>
            <person name="Zhu M."/>
            <person name="He S."/>
            <person name="Zhang G."/>
        </authorList>
    </citation>
    <scope>NUCLEOTIDE SEQUENCE</scope>
    <source>
        <strain evidence="14">Allg_001</strain>
    </source>
</reference>
<dbReference type="Gene3D" id="1.10.510.10">
    <property type="entry name" value="Transferase(Phosphotransferase) domain 1"/>
    <property type="match status" value="1"/>
</dbReference>
<dbReference type="PIRSF" id="PIRSF037993">
    <property type="entry name" value="STPK_Pim-1"/>
    <property type="match status" value="1"/>
</dbReference>
<evidence type="ECO:0000256" key="7">
    <source>
        <dbReference type="ARBA" id="ARBA00022777"/>
    </source>
</evidence>
<dbReference type="InterPro" id="IPR017348">
    <property type="entry name" value="PIM1/2/3"/>
</dbReference>
<evidence type="ECO:0000313" key="14">
    <source>
        <dbReference type="EMBL" id="MBN3324345.1"/>
    </source>
</evidence>
<dbReference type="GO" id="GO:0005737">
    <property type="term" value="C:cytoplasm"/>
    <property type="evidence" value="ECO:0007669"/>
    <property type="project" value="TreeGrafter"/>
</dbReference>
<dbReference type="PANTHER" id="PTHR22984">
    <property type="entry name" value="SERINE/THREONINE-PROTEIN KINASE PIM"/>
    <property type="match status" value="1"/>
</dbReference>
<evidence type="ECO:0000256" key="11">
    <source>
        <dbReference type="PIRSR" id="PIRSR037993-1"/>
    </source>
</evidence>
<evidence type="ECO:0000256" key="4">
    <source>
        <dbReference type="ARBA" id="ARBA00022553"/>
    </source>
</evidence>
<evidence type="ECO:0000256" key="10">
    <source>
        <dbReference type="ARBA" id="ARBA00048679"/>
    </source>
</evidence>
<evidence type="ECO:0000256" key="8">
    <source>
        <dbReference type="ARBA" id="ARBA00022840"/>
    </source>
</evidence>
<dbReference type="PANTHER" id="PTHR22984:SF11">
    <property type="entry name" value="AURORA KINASE-RELATED"/>
    <property type="match status" value="1"/>
</dbReference>
<evidence type="ECO:0000313" key="15">
    <source>
        <dbReference type="Proteomes" id="UP000736164"/>
    </source>
</evidence>
<evidence type="ECO:0000256" key="9">
    <source>
        <dbReference type="ARBA" id="ARBA00047899"/>
    </source>
</evidence>
<dbReference type="EMBL" id="JAAWVO010070603">
    <property type="protein sequence ID" value="MBN3324345.1"/>
    <property type="molecule type" value="Genomic_DNA"/>
</dbReference>
<evidence type="ECO:0000256" key="3">
    <source>
        <dbReference type="ARBA" id="ARBA00022527"/>
    </source>
</evidence>
<keyword evidence="4" id="KW-0597">Phosphoprotein</keyword>
<keyword evidence="5" id="KW-0808">Transferase</keyword>
<dbReference type="SUPFAM" id="SSF56112">
    <property type="entry name" value="Protein kinase-like (PK-like)"/>
    <property type="match status" value="1"/>
</dbReference>
<evidence type="ECO:0000256" key="1">
    <source>
        <dbReference type="ARBA" id="ARBA00005505"/>
    </source>
</evidence>
<feature type="binding site" evidence="12">
    <location>
        <position position="57"/>
    </location>
    <ligand>
        <name>ATP</name>
        <dbReference type="ChEBI" id="CHEBI:30616"/>
    </ligand>
</feature>
<keyword evidence="3" id="KW-0723">Serine/threonine-protein kinase</keyword>
<feature type="non-terminal residue" evidence="14">
    <location>
        <position position="228"/>
    </location>
</feature>
<evidence type="ECO:0000259" key="13">
    <source>
        <dbReference type="PROSITE" id="PS50011"/>
    </source>
</evidence>
<keyword evidence="6" id="KW-0547">Nucleotide-binding</keyword>
<dbReference type="PROSITE" id="PS50011">
    <property type="entry name" value="PROTEIN_KINASE_DOM"/>
    <property type="match status" value="1"/>
</dbReference>
<evidence type="ECO:0000256" key="2">
    <source>
        <dbReference type="ARBA" id="ARBA00012513"/>
    </source>
</evidence>
<dbReference type="SMART" id="SM00220">
    <property type="entry name" value="S_TKc"/>
    <property type="match status" value="1"/>
</dbReference>
<feature type="active site" description="Proton acceptor" evidence="11">
    <location>
        <position position="104"/>
    </location>
</feature>
<protein>
    <recommendedName>
        <fullName evidence="2">non-specific serine/threonine protein kinase</fullName>
        <ecNumber evidence="2">2.7.11.1</ecNumber>
    </recommendedName>
</protein>
<dbReference type="InterPro" id="IPR011009">
    <property type="entry name" value="Kinase-like_dom_sf"/>
</dbReference>
<comment type="caution">
    <text evidence="14">The sequence shown here is derived from an EMBL/GenBank/DDBJ whole genome shotgun (WGS) entry which is preliminary data.</text>
</comment>
<dbReference type="Pfam" id="PF00069">
    <property type="entry name" value="Pkinase"/>
    <property type="match status" value="1"/>
</dbReference>
<feature type="non-terminal residue" evidence="14">
    <location>
        <position position="1"/>
    </location>
</feature>
<dbReference type="Gene3D" id="3.30.200.20">
    <property type="entry name" value="Phosphorylase Kinase, domain 1"/>
    <property type="match status" value="1"/>
</dbReference>
<dbReference type="PROSITE" id="PS00108">
    <property type="entry name" value="PROTEIN_KINASE_ST"/>
    <property type="match status" value="1"/>
</dbReference>
<proteinExistence type="inferred from homology"/>
<evidence type="ECO:0000256" key="6">
    <source>
        <dbReference type="ARBA" id="ARBA00022741"/>
    </source>
</evidence>
<name>A0A8J7P7L5_ATRSP</name>
<dbReference type="GO" id="GO:0007346">
    <property type="term" value="P:regulation of mitotic cell cycle"/>
    <property type="evidence" value="ECO:0007669"/>
    <property type="project" value="TreeGrafter"/>
</dbReference>
<evidence type="ECO:0000256" key="12">
    <source>
        <dbReference type="PIRSR" id="PIRSR037993-2"/>
    </source>
</evidence>
<feature type="domain" description="Protein kinase" evidence="13">
    <location>
        <begin position="1"/>
        <end position="227"/>
    </location>
</feature>
<keyword evidence="7 14" id="KW-0418">Kinase</keyword>
<keyword evidence="8 12" id="KW-0067">ATP-binding</keyword>
<comment type="similarity">
    <text evidence="1">Belongs to the protein kinase superfamily. CAMK Ser/Thr protein kinase family. PIM subfamily.</text>
</comment>
<dbReference type="GO" id="GO:0005524">
    <property type="term" value="F:ATP binding"/>
    <property type="evidence" value="ECO:0007669"/>
    <property type="project" value="UniProtKB-KW"/>
</dbReference>
<dbReference type="Proteomes" id="UP000736164">
    <property type="component" value="Unassembled WGS sequence"/>
</dbReference>
<sequence length="228" mass="26374">MVQLYMNFSTQKLEDKVADFPLELVLLLIVGDDPVYPGVIKLLDWFELPDEYLLVQERPEPCQDLFAFTEERGGFLEEAEAQNFLQQLVNTLQHCHQRGVLHRDIKAENILVQIDTKRLKLLDFGCGCILNDSAKTQFRGTAEYTPPEWLRYGKYHGVPVTVWSLGIVLYDMICGDLPFKTEGEILKGVLHFPRGISRECRNLIRCCLTRRPENRPSLEQILLHPWMA</sequence>
<dbReference type="InterPro" id="IPR000719">
    <property type="entry name" value="Prot_kinase_dom"/>
</dbReference>
<keyword evidence="15" id="KW-1185">Reference proteome</keyword>
<dbReference type="InterPro" id="IPR008271">
    <property type="entry name" value="Ser/Thr_kinase_AS"/>
</dbReference>
<organism evidence="14 15">
    <name type="scientific">Atractosteus spatula</name>
    <name type="common">Alligator gar</name>
    <name type="synonym">Lepisosteus spatula</name>
    <dbReference type="NCBI Taxonomy" id="7917"/>
    <lineage>
        <taxon>Eukaryota</taxon>
        <taxon>Metazoa</taxon>
        <taxon>Chordata</taxon>
        <taxon>Craniata</taxon>
        <taxon>Vertebrata</taxon>
        <taxon>Euteleostomi</taxon>
        <taxon>Actinopterygii</taxon>
        <taxon>Neopterygii</taxon>
        <taxon>Holostei</taxon>
        <taxon>Semionotiformes</taxon>
        <taxon>Lepisosteidae</taxon>
        <taxon>Atractosteus</taxon>
    </lineage>
</organism>